<dbReference type="GO" id="GO:0016787">
    <property type="term" value="F:hydrolase activity"/>
    <property type="evidence" value="ECO:0007669"/>
    <property type="project" value="UniProtKB-KW"/>
</dbReference>
<evidence type="ECO:0000256" key="1">
    <source>
        <dbReference type="SAM" id="SignalP"/>
    </source>
</evidence>
<feature type="domain" description="Beta-lactamase-related" evidence="2">
    <location>
        <begin position="33"/>
        <end position="343"/>
    </location>
</feature>
<feature type="signal peptide" evidence="1">
    <location>
        <begin position="1"/>
        <end position="22"/>
    </location>
</feature>
<keyword evidence="3" id="KW-0378">Hydrolase</keyword>
<dbReference type="InterPro" id="IPR001466">
    <property type="entry name" value="Beta-lactam-related"/>
</dbReference>
<evidence type="ECO:0000313" key="4">
    <source>
        <dbReference type="Proteomes" id="UP001259572"/>
    </source>
</evidence>
<dbReference type="InterPro" id="IPR050491">
    <property type="entry name" value="AmpC-like"/>
</dbReference>
<dbReference type="InterPro" id="IPR012338">
    <property type="entry name" value="Beta-lactam/transpept-like"/>
</dbReference>
<name>A0ABU3Q8J1_9SPHN</name>
<sequence>MIRLISKLCAVAGLFAAVPALSAPDPTTFRTQLDDYMTREMRERHVPGAAVAVLHKGEIVVAKGYGRATLEHDVPVTRDTIFQSGSVGKMFTAALVMKLVERGEIGLDDPLSQYLPDAPESWRPITIRHLLTHTSGVANYTGDFDFRRDYTDDELVKFAYALPLDFQPGSRWSYSNTGYVLLGIIVKKKTGTSYLDLLATEVFKPLGMKTAQGITEADIVPNRASGYQLVGGVLKNQDWVSPTMNRTADGSLYFSLNDMIAWARAVEKGEVLSAAGWTQVYAPVKLNSGNPYPYGFGWSLDEADGKPRLHHGGAWQGFRTYYSRYLGEDLAVILLTNSSSAEVSSFTDGIAKLWNPALVAPGPRPRPEPAIEPRVAALIERARAGTLRKEDLPLASKGFAEAANQYFAPMLKDAGPLKSLELVERRQLGDDVAYSYKAMLGDRAFTIAYQVAPGDKVSSFMIEK</sequence>
<accession>A0ABU3Q8J1</accession>
<dbReference type="Proteomes" id="UP001259572">
    <property type="component" value="Unassembled WGS sequence"/>
</dbReference>
<dbReference type="EC" id="3.1.1.103" evidence="3"/>
<dbReference type="EMBL" id="JAVUPU010000005">
    <property type="protein sequence ID" value="MDT9599721.1"/>
    <property type="molecule type" value="Genomic_DNA"/>
</dbReference>
<keyword evidence="4" id="KW-1185">Reference proteome</keyword>
<comment type="caution">
    <text evidence="3">The sequence shown here is derived from an EMBL/GenBank/DDBJ whole genome shotgun (WGS) entry which is preliminary data.</text>
</comment>
<evidence type="ECO:0000313" key="3">
    <source>
        <dbReference type="EMBL" id="MDT9599721.1"/>
    </source>
</evidence>
<dbReference type="PANTHER" id="PTHR46825">
    <property type="entry name" value="D-ALANYL-D-ALANINE-CARBOXYPEPTIDASE/ENDOPEPTIDASE AMPH"/>
    <property type="match status" value="1"/>
</dbReference>
<feature type="chain" id="PRO_5046786081" evidence="1">
    <location>
        <begin position="23"/>
        <end position="464"/>
    </location>
</feature>
<dbReference type="Gene3D" id="3.40.710.10">
    <property type="entry name" value="DD-peptidase/beta-lactamase superfamily"/>
    <property type="match status" value="1"/>
</dbReference>
<evidence type="ECO:0000259" key="2">
    <source>
        <dbReference type="Pfam" id="PF00144"/>
    </source>
</evidence>
<organism evidence="3 4">
    <name type="scientific">Sphingosinicella rhizophila</name>
    <dbReference type="NCBI Taxonomy" id="3050082"/>
    <lineage>
        <taxon>Bacteria</taxon>
        <taxon>Pseudomonadati</taxon>
        <taxon>Pseudomonadota</taxon>
        <taxon>Alphaproteobacteria</taxon>
        <taxon>Sphingomonadales</taxon>
        <taxon>Sphingosinicellaceae</taxon>
        <taxon>Sphingosinicella</taxon>
    </lineage>
</organism>
<dbReference type="SUPFAM" id="SSF56601">
    <property type="entry name" value="beta-lactamase/transpeptidase-like"/>
    <property type="match status" value="1"/>
</dbReference>
<dbReference type="Pfam" id="PF00144">
    <property type="entry name" value="Beta-lactamase"/>
    <property type="match status" value="1"/>
</dbReference>
<dbReference type="PANTHER" id="PTHR46825:SF9">
    <property type="entry name" value="BETA-LACTAMASE-RELATED DOMAIN-CONTAINING PROTEIN"/>
    <property type="match status" value="1"/>
</dbReference>
<proteinExistence type="predicted"/>
<protein>
    <submittedName>
        <fullName evidence="3">Serine hydrolase domain-containing protein</fullName>
        <ecNumber evidence="3">3.1.1.103</ecNumber>
    </submittedName>
</protein>
<reference evidence="3 4" key="1">
    <citation type="submission" date="2023-05" db="EMBL/GenBank/DDBJ databases">
        <authorList>
            <person name="Guo Y."/>
        </authorList>
    </citation>
    <scope>NUCLEOTIDE SEQUENCE [LARGE SCALE GENOMIC DNA]</scope>
    <source>
        <strain evidence="3 4">GR2756</strain>
    </source>
</reference>
<dbReference type="RefSeq" id="WP_315726808.1">
    <property type="nucleotide sequence ID" value="NZ_JAVUPU010000005.1"/>
</dbReference>
<keyword evidence="1" id="KW-0732">Signal</keyword>
<gene>
    <name evidence="3" type="ORF">RQX22_12235</name>
</gene>